<dbReference type="AlphaFoldDB" id="A0A1Q9E1Q0"/>
<protein>
    <submittedName>
        <fullName evidence="3">Calcium-dependent protein kinase 1</fullName>
    </submittedName>
</protein>
<evidence type="ECO:0000259" key="2">
    <source>
        <dbReference type="PROSITE" id="PS50011"/>
    </source>
</evidence>
<dbReference type="Proteomes" id="UP000186817">
    <property type="component" value="Unassembled WGS sequence"/>
</dbReference>
<dbReference type="SUPFAM" id="SSF56112">
    <property type="entry name" value="Protein kinase-like (PK-like)"/>
    <property type="match status" value="1"/>
</dbReference>
<dbReference type="GO" id="GO:0004674">
    <property type="term" value="F:protein serine/threonine kinase activity"/>
    <property type="evidence" value="ECO:0007669"/>
    <property type="project" value="InterPro"/>
</dbReference>
<evidence type="ECO:0000313" key="3">
    <source>
        <dbReference type="EMBL" id="OLQ01341.1"/>
    </source>
</evidence>
<dbReference type="EMBL" id="LSRX01000296">
    <property type="protein sequence ID" value="OLQ01341.1"/>
    <property type="molecule type" value="Genomic_DNA"/>
</dbReference>
<proteinExistence type="predicted"/>
<sequence length="387" mass="43891">MEVGTQEMLMTELMEGSLADVSTFHGRLSPQDLAHVALQVAQGIAFLHSRHIIHRDLKEDNILVTEILPPLDARIADFGLARSLAPGDALHDAVGTRSYCAPEMFLGSYDHKADVWSFGVLLYALLFGQLPWTGRKEEVRQVVERQQLEWGGLRKPYKPARRVLEQLLQRKPLRRSTAATAVQQLASYSQCLLSSDLPSSGQPPGSSQDEVPPEPIAGRTLRRRCAEVVFNDLDELEDVELDVREKFDFEVASGAAWTIDLENSEAFAARALSQFQYRCFNDSSTVLPYKTVEDFGTSERCKVVFNNLNMWMNIQHADPRYIFWDLQNKAHDCRSCGEQGVMPQGHQDPVDPERCFMRVLNTKWPTIDYWHAFAPKVSFCTAFPFIR</sequence>
<feature type="domain" description="Protein kinase" evidence="2">
    <location>
        <begin position="1"/>
        <end position="193"/>
    </location>
</feature>
<accession>A0A1Q9E1Q0</accession>
<dbReference type="PROSITE" id="PS50011">
    <property type="entry name" value="PROTEIN_KINASE_DOM"/>
    <property type="match status" value="1"/>
</dbReference>
<dbReference type="InterPro" id="IPR008271">
    <property type="entry name" value="Ser/Thr_kinase_AS"/>
</dbReference>
<dbReference type="InterPro" id="IPR045269">
    <property type="entry name" value="Atg1-like"/>
</dbReference>
<organism evidence="3 4">
    <name type="scientific">Symbiodinium microadriaticum</name>
    <name type="common">Dinoflagellate</name>
    <name type="synonym">Zooxanthella microadriatica</name>
    <dbReference type="NCBI Taxonomy" id="2951"/>
    <lineage>
        <taxon>Eukaryota</taxon>
        <taxon>Sar</taxon>
        <taxon>Alveolata</taxon>
        <taxon>Dinophyceae</taxon>
        <taxon>Suessiales</taxon>
        <taxon>Symbiodiniaceae</taxon>
        <taxon>Symbiodinium</taxon>
    </lineage>
</organism>
<dbReference type="SMART" id="SM00220">
    <property type="entry name" value="S_TKc"/>
    <property type="match status" value="1"/>
</dbReference>
<dbReference type="GO" id="GO:0010506">
    <property type="term" value="P:regulation of autophagy"/>
    <property type="evidence" value="ECO:0007669"/>
    <property type="project" value="InterPro"/>
</dbReference>
<evidence type="ECO:0000313" key="4">
    <source>
        <dbReference type="Proteomes" id="UP000186817"/>
    </source>
</evidence>
<dbReference type="OrthoDB" id="331229at2759"/>
<dbReference type="InterPro" id="IPR000719">
    <property type="entry name" value="Prot_kinase_dom"/>
</dbReference>
<gene>
    <name evidence="3" type="primary">CPK1</name>
    <name evidence="3" type="ORF">AK812_SmicGene15927</name>
</gene>
<dbReference type="Pfam" id="PF00069">
    <property type="entry name" value="Pkinase"/>
    <property type="match status" value="1"/>
</dbReference>
<name>A0A1Q9E1Q0_SYMMI</name>
<keyword evidence="3" id="KW-0418">Kinase</keyword>
<reference evidence="3 4" key="1">
    <citation type="submission" date="2016-02" db="EMBL/GenBank/DDBJ databases">
        <title>Genome analysis of coral dinoflagellate symbionts highlights evolutionary adaptations to a symbiotic lifestyle.</title>
        <authorList>
            <person name="Aranda M."/>
            <person name="Li Y."/>
            <person name="Liew Y.J."/>
            <person name="Baumgarten S."/>
            <person name="Simakov O."/>
            <person name="Wilson M."/>
            <person name="Piel J."/>
            <person name="Ashoor H."/>
            <person name="Bougouffa S."/>
            <person name="Bajic V.B."/>
            <person name="Ryu T."/>
            <person name="Ravasi T."/>
            <person name="Bayer T."/>
            <person name="Micklem G."/>
            <person name="Kim H."/>
            <person name="Bhak J."/>
            <person name="Lajeunesse T.C."/>
            <person name="Voolstra C.R."/>
        </authorList>
    </citation>
    <scope>NUCLEOTIDE SEQUENCE [LARGE SCALE GENOMIC DNA]</scope>
    <source>
        <strain evidence="3 4">CCMP2467</strain>
    </source>
</reference>
<keyword evidence="3" id="KW-0808">Transferase</keyword>
<dbReference type="Gene3D" id="1.10.510.10">
    <property type="entry name" value="Transferase(Phosphotransferase) domain 1"/>
    <property type="match status" value="1"/>
</dbReference>
<feature type="compositionally biased region" description="Low complexity" evidence="1">
    <location>
        <begin position="196"/>
        <end position="209"/>
    </location>
</feature>
<comment type="caution">
    <text evidence="3">The sequence shown here is derived from an EMBL/GenBank/DDBJ whole genome shotgun (WGS) entry which is preliminary data.</text>
</comment>
<dbReference type="InterPro" id="IPR011009">
    <property type="entry name" value="Kinase-like_dom_sf"/>
</dbReference>
<dbReference type="GO" id="GO:0005524">
    <property type="term" value="F:ATP binding"/>
    <property type="evidence" value="ECO:0007669"/>
    <property type="project" value="InterPro"/>
</dbReference>
<keyword evidence="4" id="KW-1185">Reference proteome</keyword>
<feature type="region of interest" description="Disordered" evidence="1">
    <location>
        <begin position="196"/>
        <end position="216"/>
    </location>
</feature>
<dbReference type="PANTHER" id="PTHR24348">
    <property type="entry name" value="SERINE/THREONINE-PROTEIN KINASE UNC-51-RELATED"/>
    <property type="match status" value="1"/>
</dbReference>
<dbReference type="GO" id="GO:0005737">
    <property type="term" value="C:cytoplasm"/>
    <property type="evidence" value="ECO:0007669"/>
    <property type="project" value="TreeGrafter"/>
</dbReference>
<dbReference type="PROSITE" id="PS00108">
    <property type="entry name" value="PROTEIN_KINASE_ST"/>
    <property type="match status" value="1"/>
</dbReference>
<evidence type="ECO:0000256" key="1">
    <source>
        <dbReference type="SAM" id="MobiDB-lite"/>
    </source>
</evidence>